<dbReference type="PROSITE" id="PS51387">
    <property type="entry name" value="FAD_PCMH"/>
    <property type="match status" value="1"/>
</dbReference>
<dbReference type="Gene3D" id="3.30.70.3450">
    <property type="match status" value="1"/>
</dbReference>
<dbReference type="InterPro" id="IPR006094">
    <property type="entry name" value="Oxid_FAD_bind_N"/>
</dbReference>
<evidence type="ECO:0000256" key="3">
    <source>
        <dbReference type="ARBA" id="ARBA00022827"/>
    </source>
</evidence>
<dbReference type="Proteomes" id="UP000316184">
    <property type="component" value="Unassembled WGS sequence"/>
</dbReference>
<evidence type="ECO:0000256" key="6">
    <source>
        <dbReference type="PIRSR" id="PIRSR625650-3"/>
    </source>
</evidence>
<dbReference type="InterPro" id="IPR016169">
    <property type="entry name" value="FAD-bd_PCMH_sub2"/>
</dbReference>
<reference evidence="10 11" key="1">
    <citation type="submission" date="2019-06" db="EMBL/GenBank/DDBJ databases">
        <title>Sequencing the genomes of 1000 actinobacteria strains.</title>
        <authorList>
            <person name="Klenk H.-P."/>
        </authorList>
    </citation>
    <scope>NUCLEOTIDE SEQUENCE [LARGE SCALE GENOMIC DNA]</scope>
    <source>
        <strain evidence="10 11">DSM 46699</strain>
    </source>
</reference>
<evidence type="ECO:0000256" key="2">
    <source>
        <dbReference type="ARBA" id="ARBA00022630"/>
    </source>
</evidence>
<evidence type="ECO:0000256" key="1">
    <source>
        <dbReference type="ARBA" id="ARBA00008000"/>
    </source>
</evidence>
<comment type="caution">
    <text evidence="10">The sequence shown here is derived from an EMBL/GenBank/DDBJ whole genome shotgun (WGS) entry which is preliminary data.</text>
</comment>
<feature type="binding site" evidence="5">
    <location>
        <position position="393"/>
    </location>
    <ligand>
        <name>substrate</name>
    </ligand>
</feature>
<dbReference type="InterPro" id="IPR004113">
    <property type="entry name" value="FAD-bd_oxidored_4_C"/>
</dbReference>
<dbReference type="PANTHER" id="PTHR46568:SF1">
    <property type="entry name" value="ALKYLDIHYDROXYACETONEPHOSPHATE SYNTHASE, PEROXISOMAL"/>
    <property type="match status" value="1"/>
</dbReference>
<evidence type="ECO:0000313" key="11">
    <source>
        <dbReference type="Proteomes" id="UP000316184"/>
    </source>
</evidence>
<dbReference type="SUPFAM" id="SSF55103">
    <property type="entry name" value="FAD-linked oxidases, C-terminal domain"/>
    <property type="match status" value="1"/>
</dbReference>
<feature type="binding site" evidence="6">
    <location>
        <begin position="135"/>
        <end position="141"/>
    </location>
    <ligand>
        <name>FAD</name>
        <dbReference type="ChEBI" id="CHEBI:57692"/>
    </ligand>
</feature>
<dbReference type="OrthoDB" id="9811557at2"/>
<dbReference type="InterPro" id="IPR036318">
    <property type="entry name" value="FAD-bd_PCMH-like_sf"/>
</dbReference>
<evidence type="ECO:0000256" key="5">
    <source>
        <dbReference type="PIRSR" id="PIRSR625650-2"/>
    </source>
</evidence>
<evidence type="ECO:0000313" key="10">
    <source>
        <dbReference type="EMBL" id="TWG08593.1"/>
    </source>
</evidence>
<dbReference type="GO" id="GO:0008609">
    <property type="term" value="F:alkylglycerone-phosphate synthase activity"/>
    <property type="evidence" value="ECO:0007669"/>
    <property type="project" value="InterPro"/>
</dbReference>
<feature type="binding site" evidence="6">
    <location>
        <begin position="268"/>
        <end position="274"/>
    </location>
    <ligand>
        <name>FAD</name>
        <dbReference type="ChEBI" id="CHEBI:57692"/>
    </ligand>
</feature>
<sequence length="533" mass="56350">MTELEHRTPEQEWNAWGTAEGASPVGEEVRTLLEQFLGVVRRDTPSVDRPDVRVGASQLSDEVRTALAAIVGEDGVRTDDHTRLLHAGGKSTPDLLRRRAGEAESAPDAVVLPASHAQVGALLALCAERRVAVVPFGGGTSVVGGVEPERGGFDLVIALDLRLLDELVEVDAESRTATLQAGLRGPEAEELLGKHGFTLGHFPQSFEHASIGGFAATRSSGQASSGYGRFDDMVQRLRVATPNGELDLGRGPGSAAGPDLRQLFLGSEGALGIITEVTVRVHPKPQEVESEAWSFPDFATGAKALRALAQNEALPTVARLSDEAETMVNLASAHSVGAGEQSGGCLMITRYEGNRIAGHARTSELLAASGGTSLGAEAAEQWSHGRYHGPYLRDALLDVNAVVETLETASTWSKLTETCDAVRGALTESLEAQGTPPLVMCHISHVYPTGASLYFTVAFARGEDPRAQWWQAKRAVGDAIVRSGATITHHHAVGTDHRAWMTDEIGDLGVAVLRAVKSTVDPSGVLNPGKLIP</sequence>
<name>A0A561VAD8_9PSEU</name>
<feature type="binding site" evidence="6">
    <location>
        <begin position="217"/>
        <end position="220"/>
    </location>
    <ligand>
        <name>FAD</name>
        <dbReference type="ChEBI" id="CHEBI:57692"/>
    </ligand>
</feature>
<dbReference type="Gene3D" id="3.30.300.330">
    <property type="match status" value="1"/>
</dbReference>
<keyword evidence="3 6" id="KW-0274">FAD</keyword>
<keyword evidence="2" id="KW-0285">Flavoprotein</keyword>
<evidence type="ECO:0000256" key="4">
    <source>
        <dbReference type="PIRSR" id="PIRSR625650-1"/>
    </source>
</evidence>
<protein>
    <submittedName>
        <fullName evidence="10">Alkyldihydroxyacetonephosphate synthase</fullName>
    </submittedName>
</protein>
<gene>
    <name evidence="10" type="ORF">FHU35_111212</name>
</gene>
<dbReference type="Pfam" id="PF02913">
    <property type="entry name" value="FAD-oxidase_C"/>
    <property type="match status" value="1"/>
</dbReference>
<dbReference type="Gene3D" id="3.30.465.10">
    <property type="match status" value="1"/>
</dbReference>
<dbReference type="Gene3D" id="1.10.45.10">
    <property type="entry name" value="Vanillyl-alcohol Oxidase, Chain A, domain 4"/>
    <property type="match status" value="1"/>
</dbReference>
<feature type="active site" description="Proton donor/acceptor" evidence="4">
    <location>
        <position position="454"/>
    </location>
</feature>
<dbReference type="SUPFAM" id="SSF56176">
    <property type="entry name" value="FAD-binding/transporter-associated domain-like"/>
    <property type="match status" value="1"/>
</dbReference>
<dbReference type="RefSeq" id="WP_145737344.1">
    <property type="nucleotide sequence ID" value="NZ_VIWX01000001.1"/>
</dbReference>
<dbReference type="GO" id="GO:0071949">
    <property type="term" value="F:FAD binding"/>
    <property type="evidence" value="ECO:0007669"/>
    <property type="project" value="InterPro"/>
</dbReference>
<evidence type="ECO:0000256" key="7">
    <source>
        <dbReference type="PIRSR" id="PIRSR625650-4"/>
    </source>
</evidence>
<evidence type="ECO:0000259" key="9">
    <source>
        <dbReference type="PROSITE" id="PS51387"/>
    </source>
</evidence>
<dbReference type="InterPro" id="IPR016171">
    <property type="entry name" value="Vanillyl_alc_oxidase_C-sub2"/>
</dbReference>
<dbReference type="InterPro" id="IPR016164">
    <property type="entry name" value="FAD-linked_Oxase-like_C"/>
</dbReference>
<proteinExistence type="inferred from homology"/>
<comment type="cofactor">
    <cofactor evidence="6">
        <name>FAD</name>
        <dbReference type="ChEBI" id="CHEBI:57692"/>
    </cofactor>
</comment>
<feature type="site" description="Important for enzyme activity" evidence="7">
    <location>
        <position position="319"/>
    </location>
</feature>
<accession>A0A561VAD8</accession>
<organism evidence="10 11">
    <name type="scientific">Saccharopolyspora dendranthemae</name>
    <dbReference type="NCBI Taxonomy" id="1181886"/>
    <lineage>
        <taxon>Bacteria</taxon>
        <taxon>Bacillati</taxon>
        <taxon>Actinomycetota</taxon>
        <taxon>Actinomycetes</taxon>
        <taxon>Pseudonocardiales</taxon>
        <taxon>Pseudonocardiaceae</taxon>
        <taxon>Saccharopolyspora</taxon>
    </lineage>
</organism>
<dbReference type="EMBL" id="VIWX01000001">
    <property type="protein sequence ID" value="TWG08593.1"/>
    <property type="molecule type" value="Genomic_DNA"/>
</dbReference>
<dbReference type="AlphaFoldDB" id="A0A561VAD8"/>
<evidence type="ECO:0000256" key="8">
    <source>
        <dbReference type="SAM" id="MobiDB-lite"/>
    </source>
</evidence>
<dbReference type="Pfam" id="PF01565">
    <property type="entry name" value="FAD_binding_4"/>
    <property type="match status" value="1"/>
</dbReference>
<dbReference type="InterPro" id="IPR016166">
    <property type="entry name" value="FAD-bd_PCMH"/>
</dbReference>
<dbReference type="GO" id="GO:0008610">
    <property type="term" value="P:lipid biosynthetic process"/>
    <property type="evidence" value="ECO:0007669"/>
    <property type="project" value="InterPro"/>
</dbReference>
<keyword evidence="11" id="KW-1185">Reference proteome</keyword>
<feature type="domain" description="FAD-binding PCMH-type" evidence="9">
    <location>
        <begin position="103"/>
        <end position="284"/>
    </location>
</feature>
<dbReference type="PANTHER" id="PTHR46568">
    <property type="entry name" value="ALKYLDIHYDROXYACETONEPHOSPHATE SYNTHASE, PEROXISOMAL"/>
    <property type="match status" value="1"/>
</dbReference>
<dbReference type="InterPro" id="IPR025650">
    <property type="entry name" value="Alkyl-DHAP_Synthase"/>
</dbReference>
<feature type="region of interest" description="Disordered" evidence="8">
    <location>
        <begin position="1"/>
        <end position="22"/>
    </location>
</feature>
<comment type="similarity">
    <text evidence="1">Belongs to the FAD-binding oxidoreductase/transferase type 4 family.</text>
</comment>
<feature type="compositionally biased region" description="Basic and acidic residues" evidence="8">
    <location>
        <begin position="1"/>
        <end position="10"/>
    </location>
</feature>